<proteinExistence type="inferred from homology"/>
<evidence type="ECO:0000256" key="1">
    <source>
        <dbReference type="ARBA" id="ARBA00006432"/>
    </source>
</evidence>
<dbReference type="Pfam" id="PF00501">
    <property type="entry name" value="AMP-binding"/>
    <property type="match status" value="1"/>
</dbReference>
<comment type="similarity">
    <text evidence="1">Belongs to the ATP-dependent AMP-binding enzyme family.</text>
</comment>
<name>A0ABP4EFB5_9ACTN</name>
<organism evidence="5 6">
    <name type="scientific">Nocardioides dubius</name>
    <dbReference type="NCBI Taxonomy" id="317019"/>
    <lineage>
        <taxon>Bacteria</taxon>
        <taxon>Bacillati</taxon>
        <taxon>Actinomycetota</taxon>
        <taxon>Actinomycetes</taxon>
        <taxon>Propionibacteriales</taxon>
        <taxon>Nocardioidaceae</taxon>
        <taxon>Nocardioides</taxon>
    </lineage>
</organism>
<accession>A0ABP4EFB5</accession>
<evidence type="ECO:0000256" key="2">
    <source>
        <dbReference type="ARBA" id="ARBA00022598"/>
    </source>
</evidence>
<dbReference type="InterPro" id="IPR025110">
    <property type="entry name" value="AMP-bd_C"/>
</dbReference>
<evidence type="ECO:0000259" key="3">
    <source>
        <dbReference type="Pfam" id="PF00501"/>
    </source>
</evidence>
<gene>
    <name evidence="5" type="ORF">GCM10009668_28350</name>
</gene>
<dbReference type="SUPFAM" id="SSF56801">
    <property type="entry name" value="Acetyl-CoA synthetase-like"/>
    <property type="match status" value="1"/>
</dbReference>
<dbReference type="Gene3D" id="3.40.50.12780">
    <property type="entry name" value="N-terminal domain of ligase-like"/>
    <property type="match status" value="1"/>
</dbReference>
<dbReference type="PANTHER" id="PTHR43201">
    <property type="entry name" value="ACYL-COA SYNTHETASE"/>
    <property type="match status" value="1"/>
</dbReference>
<sequence>MNLIMLLDMVAQADPDRIAVTTGDRSVSYGELLAMAHELAAGIGSAPVAAYLGENSPEAVALLFGASVAGVPYAPINYRWTDAQIAEALDRIAPLAVLADAGCASRVPDNDAVRHLTQVPGGSVDGAVPDEESPAVLLFTSGTTSAPKAAVLRNRHLVPYVLETIDFLNADPDEAILVSVPPYHIAAVSSVLTSVYSGRRMVQLITFDPDEWVRTVRSERVTQAMVVPTMLNRILDVVEADGLGLPHLRHLSYGGGRMPAQVVERAMALLPDLNLVNAYGLTETSSTITLLSPDDHRTAAASEDPAVRARLGSVGKALPSVEIEVRGPDGVVLPSGVAGEIFVRGDQVSGEYLSHTATEESGWYPTRDRGHLDADGFLFLDGRADDVIVRGGENLSPAEIEDRLAAHASVAECAVIGVPDAEWGERVEAFVVPAEGGAPDPEVLRGWVREALRSTKVPAAIHVVDELPYNETGKLLRRELRARLAVTA</sequence>
<dbReference type="InterPro" id="IPR045851">
    <property type="entry name" value="AMP-bd_C_sf"/>
</dbReference>
<dbReference type="RefSeq" id="WP_343995456.1">
    <property type="nucleotide sequence ID" value="NZ_BAAALG010000011.1"/>
</dbReference>
<dbReference type="GO" id="GO:0016874">
    <property type="term" value="F:ligase activity"/>
    <property type="evidence" value="ECO:0007669"/>
    <property type="project" value="UniProtKB-KW"/>
</dbReference>
<dbReference type="Proteomes" id="UP001501581">
    <property type="component" value="Unassembled WGS sequence"/>
</dbReference>
<dbReference type="InterPro" id="IPR020845">
    <property type="entry name" value="AMP-binding_CS"/>
</dbReference>
<dbReference type="InterPro" id="IPR042099">
    <property type="entry name" value="ANL_N_sf"/>
</dbReference>
<dbReference type="Pfam" id="PF13193">
    <property type="entry name" value="AMP-binding_C"/>
    <property type="match status" value="1"/>
</dbReference>
<evidence type="ECO:0000259" key="4">
    <source>
        <dbReference type="Pfam" id="PF13193"/>
    </source>
</evidence>
<protein>
    <submittedName>
        <fullName evidence="5">Fatty acid--CoA ligase family protein</fullName>
    </submittedName>
</protein>
<feature type="domain" description="AMP-binding enzyme C-terminal" evidence="4">
    <location>
        <begin position="399"/>
        <end position="474"/>
    </location>
</feature>
<dbReference type="EMBL" id="BAAALG010000011">
    <property type="protein sequence ID" value="GAA1106852.1"/>
    <property type="molecule type" value="Genomic_DNA"/>
</dbReference>
<dbReference type="Gene3D" id="3.30.300.30">
    <property type="match status" value="1"/>
</dbReference>
<dbReference type="InterPro" id="IPR000873">
    <property type="entry name" value="AMP-dep_synth/lig_dom"/>
</dbReference>
<feature type="domain" description="AMP-dependent synthetase/ligase" evidence="3">
    <location>
        <begin position="10"/>
        <end position="353"/>
    </location>
</feature>
<evidence type="ECO:0000313" key="6">
    <source>
        <dbReference type="Proteomes" id="UP001501581"/>
    </source>
</evidence>
<comment type="caution">
    <text evidence="5">The sequence shown here is derived from an EMBL/GenBank/DDBJ whole genome shotgun (WGS) entry which is preliminary data.</text>
</comment>
<dbReference type="PROSITE" id="PS00455">
    <property type="entry name" value="AMP_BINDING"/>
    <property type="match status" value="1"/>
</dbReference>
<evidence type="ECO:0000313" key="5">
    <source>
        <dbReference type="EMBL" id="GAA1106852.1"/>
    </source>
</evidence>
<keyword evidence="2 5" id="KW-0436">Ligase</keyword>
<keyword evidence="6" id="KW-1185">Reference proteome</keyword>
<reference evidence="6" key="1">
    <citation type="journal article" date="2019" name="Int. J. Syst. Evol. Microbiol.">
        <title>The Global Catalogue of Microorganisms (GCM) 10K type strain sequencing project: providing services to taxonomists for standard genome sequencing and annotation.</title>
        <authorList>
            <consortium name="The Broad Institute Genomics Platform"/>
            <consortium name="The Broad Institute Genome Sequencing Center for Infectious Disease"/>
            <person name="Wu L."/>
            <person name="Ma J."/>
        </authorList>
    </citation>
    <scope>NUCLEOTIDE SEQUENCE [LARGE SCALE GENOMIC DNA]</scope>
    <source>
        <strain evidence="6">JCM 13008</strain>
    </source>
</reference>
<dbReference type="PANTHER" id="PTHR43201:SF5">
    <property type="entry name" value="MEDIUM-CHAIN ACYL-COA LIGASE ACSF2, MITOCHONDRIAL"/>
    <property type="match status" value="1"/>
</dbReference>